<dbReference type="Proteomes" id="UP001401887">
    <property type="component" value="Unassembled WGS sequence"/>
</dbReference>
<accession>A0ABP9W6X4</accession>
<name>A0ABP9W6X4_9DEIO</name>
<evidence type="ECO:0000313" key="1">
    <source>
        <dbReference type="EMBL" id="GAA5513121.1"/>
    </source>
</evidence>
<organism evidence="1 2">
    <name type="scientific">Deinococcus carri</name>
    <dbReference type="NCBI Taxonomy" id="1211323"/>
    <lineage>
        <taxon>Bacteria</taxon>
        <taxon>Thermotogati</taxon>
        <taxon>Deinococcota</taxon>
        <taxon>Deinococci</taxon>
        <taxon>Deinococcales</taxon>
        <taxon>Deinococcaceae</taxon>
        <taxon>Deinococcus</taxon>
    </lineage>
</organism>
<evidence type="ECO:0000313" key="2">
    <source>
        <dbReference type="Proteomes" id="UP001401887"/>
    </source>
</evidence>
<comment type="caution">
    <text evidence="1">The sequence shown here is derived from an EMBL/GenBank/DDBJ whole genome shotgun (WGS) entry which is preliminary data.</text>
</comment>
<proteinExistence type="predicted"/>
<keyword evidence="2" id="KW-1185">Reference proteome</keyword>
<protein>
    <submittedName>
        <fullName evidence="1">Uncharacterized protein</fullName>
    </submittedName>
</protein>
<gene>
    <name evidence="1" type="ORF">Dcar01_01847</name>
</gene>
<dbReference type="EMBL" id="BAABRP010000005">
    <property type="protein sequence ID" value="GAA5513121.1"/>
    <property type="molecule type" value="Genomic_DNA"/>
</dbReference>
<sequence length="113" mass="12666">MRPDTAPPEPPDVPSGEWTVYTLSLNHFATGEGVLVQVLVTSARSEDEALELFWHSFYRGEKQPQTFWPTVRQGVAREPLRHWCTAASLDGLEALALTSENLNFSLSCSYNLE</sequence>
<reference evidence="1 2" key="1">
    <citation type="submission" date="2024-02" db="EMBL/GenBank/DDBJ databases">
        <title>Deinococcus carri NBRC 110142.</title>
        <authorList>
            <person name="Ichikawa N."/>
            <person name="Katano-Makiyama Y."/>
            <person name="Hidaka K."/>
        </authorList>
    </citation>
    <scope>NUCLEOTIDE SEQUENCE [LARGE SCALE GENOMIC DNA]</scope>
    <source>
        <strain evidence="1 2">NBRC 110142</strain>
    </source>
</reference>